<evidence type="ECO:0000313" key="2">
    <source>
        <dbReference type="Proteomes" id="UP000005408"/>
    </source>
</evidence>
<evidence type="ECO:0008006" key="3">
    <source>
        <dbReference type="Google" id="ProtNLM"/>
    </source>
</evidence>
<dbReference type="EnsemblMetazoa" id="G18807.2">
    <property type="protein sequence ID" value="G18807.2:cds"/>
    <property type="gene ID" value="G18807"/>
</dbReference>
<keyword evidence="2" id="KW-1185">Reference proteome</keyword>
<dbReference type="Gene3D" id="3.90.70.80">
    <property type="match status" value="1"/>
</dbReference>
<protein>
    <recommendedName>
        <fullName evidence="3">DZIP3-like HEPN domain-containing protein</fullName>
    </recommendedName>
</protein>
<reference evidence="1" key="1">
    <citation type="submission" date="2022-08" db="UniProtKB">
        <authorList>
            <consortium name="EnsemblMetazoa"/>
        </authorList>
    </citation>
    <scope>IDENTIFICATION</scope>
    <source>
        <strain evidence="1">05x7-T-G4-1.051#20</strain>
    </source>
</reference>
<dbReference type="Gene3D" id="3.40.50.300">
    <property type="entry name" value="P-loop containing nucleotide triphosphate hydrolases"/>
    <property type="match status" value="1"/>
</dbReference>
<organism evidence="1 2">
    <name type="scientific">Magallana gigas</name>
    <name type="common">Pacific oyster</name>
    <name type="synonym">Crassostrea gigas</name>
    <dbReference type="NCBI Taxonomy" id="29159"/>
    <lineage>
        <taxon>Eukaryota</taxon>
        <taxon>Metazoa</taxon>
        <taxon>Spiralia</taxon>
        <taxon>Lophotrochozoa</taxon>
        <taxon>Mollusca</taxon>
        <taxon>Bivalvia</taxon>
        <taxon>Autobranchia</taxon>
        <taxon>Pteriomorphia</taxon>
        <taxon>Ostreida</taxon>
        <taxon>Ostreoidea</taxon>
        <taxon>Ostreidae</taxon>
        <taxon>Magallana</taxon>
    </lineage>
</organism>
<name>A0A8W8JJA8_MAGGI</name>
<proteinExistence type="predicted"/>
<dbReference type="Proteomes" id="UP000005408">
    <property type="component" value="Unassembled WGS sequence"/>
</dbReference>
<sequence length="1317" mass="154558">MTKTFQHYLGNHIVPSDLISHIQKCGYKYFNDDEKKILQSEDISRFDIPLLYKLFRNYGDSINKGCFNFVQTNEKPCAHQITVADDFKRLRICRNKYVHQIKTENEDIPIEAMEEIKKEFIDICLRMKERNLPQYKDEEYVSQLQSIFSDDIDRIEELHKRVTVLERCTRKRSLEEDLQAPTRPKRRKKSIRRSILKLSENTKQMKKSKVILIVGEYGVGKSSFVNSVLTAITGRYSEHCEVAQASSSKTNFLHVKSPEDYFTEEEDMKLWYPTFLDMVGMDKSNLSQFGIILEYILNGRLEPFTDLTDFCNNIKAGHTLIETNTREGPIVDVILFLWAPKIGKDPSDIIKTLKDVLRKSAKEIPIFVVLTKMDECDLATEEKEELKREICNACLISMDRILECINYKRSEVQLGWWNKDAEEKILNFITSICDPHLQRKEIVRMKFKENKVSSLHVHRDRRQRRQQRILITELDIPTMDQKAALLDDSKRRKVSNCLDNDALYSIVGPLIKEGMTAKTCRRIVSVYEEEHFSYFSLFKPSFERDGKTWIENARQDIKNIRTGGVVPLLREFYAICEVISRNVIIMHELEEGGKVGILIEPLISGTEYDRNIPLILLLTFREECIHVIKSDESIEHLESDGVMITNAEHSRCLDRRFRNNFDDLQNFLLKIDELPCTLNFSTEDLNTSSDKTTNLFRLFGMMIYGSAGNEKDIKVLLKSHMEQSHYRDTYMKQVKYNKEAVAGDKKKQERELQKRMEEAFKEHLNCWKSAEIVDFFALASVFNVQVFVVSPNGSNTPRLYLPICGNYMYTFRSSFIFERTSDEQLFGIFLERIECLCLQNTPEITGQFPVYNNKIDLDSIQKYNLIPCCPPENKRHGRHQHYQNILGNKTLKIETDDTPWPGSLDDAYMRINELLAEEGRRLNMINGGRGTLSHCLSKEIYGDEDTELEISLPRNIEEALEKIAEWTGLIVYIFQYSLEQYEHYEWTIKKPATLVKKKECRYYITIAIIKKDGMRYVDRIISNYGCNCMHMPPNVKCVKVTIGEERISKAKRHRPLITFFPTKPSEDWFCDDLRREETIIPIHSEFRLVMERSDMEDRLIDIVSDYTHSLYRCISKDVFGDEKHYDIIMKEIIADIVENSNEYGQFLKAEKEQIDDEVFENFKFRDHRFSDFFRSQSQILKRCAVFFTERIEDGMSVEDLELIAAATCFQVPIYVLTVNIHEDKMETEWKLFTQIRRRKQPDDFLRRQQYLAGENAVYKCLLDEDYASKFHITLFRTCSGQFHRITPIRKVCNCLMEPPEVFQPKKHNEDQGMCQCK</sequence>
<dbReference type="SUPFAM" id="SSF52540">
    <property type="entry name" value="P-loop containing nucleoside triphosphate hydrolases"/>
    <property type="match status" value="1"/>
</dbReference>
<dbReference type="InterPro" id="IPR027417">
    <property type="entry name" value="P-loop_NTPase"/>
</dbReference>
<evidence type="ECO:0000313" key="1">
    <source>
        <dbReference type="EnsemblMetazoa" id="G18807.2:cds"/>
    </source>
</evidence>
<accession>A0A8W8JJA8</accession>